<dbReference type="InterPro" id="IPR010982">
    <property type="entry name" value="Lambda_DNA-bd_dom_sf"/>
</dbReference>
<evidence type="ECO:0000313" key="2">
    <source>
        <dbReference type="EMBL" id="ATB43732.1"/>
    </source>
</evidence>
<feature type="domain" description="HTH cro/C1-type" evidence="1">
    <location>
        <begin position="28"/>
        <end position="85"/>
    </location>
</feature>
<dbReference type="InterPro" id="IPR001387">
    <property type="entry name" value="Cro/C1-type_HTH"/>
</dbReference>
<dbReference type="RefSeq" id="WP_198316370.1">
    <property type="nucleotide sequence ID" value="NZ_CP022098.1"/>
</dbReference>
<dbReference type="PANTHER" id="PTHR35010">
    <property type="entry name" value="BLL4672 PROTEIN-RELATED"/>
    <property type="match status" value="1"/>
</dbReference>
<dbReference type="CDD" id="cd00093">
    <property type="entry name" value="HTH_XRE"/>
    <property type="match status" value="1"/>
</dbReference>
<dbReference type="GO" id="GO:0003677">
    <property type="term" value="F:DNA binding"/>
    <property type="evidence" value="ECO:0007669"/>
    <property type="project" value="InterPro"/>
</dbReference>
<proteinExistence type="predicted"/>
<dbReference type="InterPro" id="IPR041413">
    <property type="entry name" value="MLTR_LBD"/>
</dbReference>
<dbReference type="SUPFAM" id="SSF47413">
    <property type="entry name" value="lambda repressor-like DNA-binding domains"/>
    <property type="match status" value="1"/>
</dbReference>
<dbReference type="KEGG" id="cfus:CYFUS_009212"/>
<protein>
    <submittedName>
        <fullName evidence="2">Transcriptional regulator</fullName>
    </submittedName>
</protein>
<reference evidence="2 3" key="1">
    <citation type="submission" date="2017-06" db="EMBL/GenBank/DDBJ databases">
        <title>Sequencing and comparative analysis of myxobacterial genomes.</title>
        <authorList>
            <person name="Rupp O."/>
            <person name="Goesmann A."/>
            <person name="Sogaard-Andersen L."/>
        </authorList>
    </citation>
    <scope>NUCLEOTIDE SEQUENCE [LARGE SCALE GENOMIC DNA]</scope>
    <source>
        <strain evidence="2 3">DSM 52655</strain>
    </source>
</reference>
<dbReference type="PROSITE" id="PS50943">
    <property type="entry name" value="HTH_CROC1"/>
    <property type="match status" value="1"/>
</dbReference>
<name>A0A250JJS9_9BACT</name>
<accession>A0A250JJS9</accession>
<dbReference type="Pfam" id="PF17765">
    <property type="entry name" value="MLTR_LBD"/>
    <property type="match status" value="1"/>
</dbReference>
<dbReference type="Gene3D" id="1.10.260.40">
    <property type="entry name" value="lambda repressor-like DNA-binding domains"/>
    <property type="match status" value="1"/>
</dbReference>
<organism evidence="2 3">
    <name type="scientific">Cystobacter fuscus</name>
    <dbReference type="NCBI Taxonomy" id="43"/>
    <lineage>
        <taxon>Bacteria</taxon>
        <taxon>Pseudomonadati</taxon>
        <taxon>Myxococcota</taxon>
        <taxon>Myxococcia</taxon>
        <taxon>Myxococcales</taxon>
        <taxon>Cystobacterineae</taxon>
        <taxon>Archangiaceae</taxon>
        <taxon>Cystobacter</taxon>
    </lineage>
</organism>
<evidence type="ECO:0000313" key="3">
    <source>
        <dbReference type="Proteomes" id="UP000217257"/>
    </source>
</evidence>
<dbReference type="EMBL" id="CP022098">
    <property type="protein sequence ID" value="ATB43732.1"/>
    <property type="molecule type" value="Genomic_DNA"/>
</dbReference>
<sequence length="283" mass="31576">MRSTMDRAGLASALRAWRIRVSPEALGLERGRRRRTPGLRREEVAARAGMSVDYYARLEQGRGPRPSAEVLEALAGALRLSDDEREHLHHLAGPHERPRPIPKEVRPGIQQLLTQTPTIPVLVHDVTYDVLAWNEMAAALLVDFAAWEPPERNLLWLALCDPRGRHALGGPSSALFVDQAIADLRVTAARRAGDPVIARLVERLSAASETFARRWSGTEAVPRRTANKSFMHPVAGPLELLCEVLEVPEREQRVVFYLPVPGTPTEQRLRALARQHEKSRQGV</sequence>
<dbReference type="Gene3D" id="3.30.450.180">
    <property type="match status" value="1"/>
</dbReference>
<evidence type="ECO:0000259" key="1">
    <source>
        <dbReference type="PROSITE" id="PS50943"/>
    </source>
</evidence>
<dbReference type="SMART" id="SM00530">
    <property type="entry name" value="HTH_XRE"/>
    <property type="match status" value="1"/>
</dbReference>
<gene>
    <name evidence="2" type="ORF">CYFUS_009212</name>
</gene>
<dbReference type="AlphaFoldDB" id="A0A250JJS9"/>
<dbReference type="Pfam" id="PF13560">
    <property type="entry name" value="HTH_31"/>
    <property type="match status" value="1"/>
</dbReference>
<dbReference type="PANTHER" id="PTHR35010:SF2">
    <property type="entry name" value="BLL4672 PROTEIN"/>
    <property type="match status" value="1"/>
</dbReference>
<dbReference type="Proteomes" id="UP000217257">
    <property type="component" value="Chromosome"/>
</dbReference>